<dbReference type="Proteomes" id="UP000887563">
    <property type="component" value="Unplaced"/>
</dbReference>
<evidence type="ECO:0000313" key="2">
    <source>
        <dbReference type="WBParaSite" id="Minc3s00070g03510"/>
    </source>
</evidence>
<keyword evidence="1" id="KW-1185">Reference proteome</keyword>
<evidence type="ECO:0000313" key="1">
    <source>
        <dbReference type="Proteomes" id="UP000887563"/>
    </source>
</evidence>
<organism evidence="1 2">
    <name type="scientific">Meloidogyne incognita</name>
    <name type="common">Southern root-knot nematode worm</name>
    <name type="synonym">Oxyuris incognita</name>
    <dbReference type="NCBI Taxonomy" id="6306"/>
    <lineage>
        <taxon>Eukaryota</taxon>
        <taxon>Metazoa</taxon>
        <taxon>Ecdysozoa</taxon>
        <taxon>Nematoda</taxon>
        <taxon>Chromadorea</taxon>
        <taxon>Rhabditida</taxon>
        <taxon>Tylenchina</taxon>
        <taxon>Tylenchomorpha</taxon>
        <taxon>Tylenchoidea</taxon>
        <taxon>Meloidogynidae</taxon>
        <taxon>Meloidogyninae</taxon>
        <taxon>Meloidogyne</taxon>
        <taxon>Meloidogyne incognita group</taxon>
    </lineage>
</organism>
<accession>A0A914KPU8</accession>
<sequence>MVAMDMFNDVLIDVLNMKMAHWQSGMVQLQQLVDANMYGWDKACSGLMCFGCSSYGG</sequence>
<reference evidence="2" key="1">
    <citation type="submission" date="2022-11" db="UniProtKB">
        <authorList>
            <consortium name="WormBaseParasite"/>
        </authorList>
    </citation>
    <scope>IDENTIFICATION</scope>
</reference>
<dbReference type="WBParaSite" id="Minc3s00070g03510">
    <property type="protein sequence ID" value="Minc3s00070g03510"/>
    <property type="gene ID" value="Minc3s00070g03510"/>
</dbReference>
<name>A0A914KPU8_MELIC</name>
<protein>
    <submittedName>
        <fullName evidence="2">Uncharacterized protein</fullName>
    </submittedName>
</protein>
<proteinExistence type="predicted"/>
<dbReference type="AlphaFoldDB" id="A0A914KPU8"/>